<dbReference type="AGR" id="FB:FBgn0261530"/>
<keyword evidence="6 12" id="KW-0779">Telomere</keyword>
<dbReference type="InParanoid" id="Q9VT40"/>
<evidence type="ECO:0007829" key="18">
    <source>
        <dbReference type="PeptideAtlas" id="Q9VT40"/>
    </source>
</evidence>
<sequence length="818" mass="91503">MFVLTKDDEKFVLFPGKKVYTIGRLATDLIVAQDLSISRNHAQLLIQTEADGDDTLHIEDLGSRYGTFIFPKNSQKPRKVPAKTSTPLPVGTRLRFGANMSIWQVTQLKLVTTVSALTRSEVQELTKMLEPMGGTVTSNWTEECSHLTMNEVSVTVKLLHAMLENKPIVTFPYWRKMLQAAQSIHVKEGWPQPEDYQPTNIDVTWRPERTRLFAGKTFVFMNRKHFDMYGSVVQKAGATCKDINSGVRKTFLTKSDVIVIQYVPSSQSQATESINSIQDRYILEQNGRRIIQEYEIGMALIHCSITEFCNPTHKFISDSLPTTESVTSSMAFNSSIIVPNTERHSAQSNATPISELVVPESIECEMEQDASKPHSEDQASLRKRSHASTVDSSDEEKKSTLSKRAKSDIATKLTMKSKNAILLDSSLEEDVTPAPAPAPVQRVTRQSKAIAEEKSVHPPVPAASKHITRKTKQVFCVDSSDEENENARKPKETPAPTIPSMAKKKTEAPVATRISPRLNGKSLATNITNQPADKHAVPAKRPVLSVASSDEEDEGDLFQFRKSPQKPAETVVQPRIAGKGNAPARISVVDFLEKSQAQEPAPVPPQLESQSQTQPRKRLRLELLNESDSDDCDNLFNFADSKKKRKTQEAQRNDDSTDGLFNFNSERPSDHDDEDSRLTEPFVPETESKKQSKYIVAPRRDRPKKVDISGWLSCSRLNDNIKSEIDADSVKMETSIKADPDEEQWLAAMKDSIEVRMCNLNIVIRSQEEVDASLEDSVNKHGGRKNFKKFVKTKNPHPQKRIVALKSLRLADGMVTCV</sequence>
<feature type="region of interest" description="Disordered" evidence="13">
    <location>
        <begin position="365"/>
        <end position="405"/>
    </location>
</feature>
<dbReference type="PANTHER" id="PTHR12162">
    <property type="entry name" value="NIBRIN-RELATED"/>
    <property type="match status" value="1"/>
</dbReference>
<keyword evidence="17" id="KW-1185">Reference proteome</keyword>
<dbReference type="PaxDb" id="7227-FBpp0297182"/>
<dbReference type="PROSITE" id="PS50006">
    <property type="entry name" value="FHA_DOMAIN"/>
    <property type="match status" value="1"/>
</dbReference>
<reference evidence="15 17" key="11">
    <citation type="journal article" date="2015" name="Genome Res.">
        <title>The Release 6 reference sequence of the Drosophila melanogaster genome.</title>
        <authorList>
            <person name="Hoskins R.A."/>
            <person name="Carlson J.W."/>
            <person name="Wan K.H."/>
            <person name="Park S."/>
            <person name="Mendez I."/>
            <person name="Galle S.E."/>
            <person name="Booth B.W."/>
            <person name="Pfeiffer B.D."/>
            <person name="George R.A."/>
            <person name="Svirskas R."/>
            <person name="Krzywinski M."/>
            <person name="Schein J."/>
            <person name="Accardo M.C."/>
            <person name="Damia E."/>
            <person name="Messina G."/>
            <person name="Mendez-Lago M."/>
            <person name="de Pablos B."/>
            <person name="Demakova O.V."/>
            <person name="Andreyeva E.N."/>
            <person name="Boldyreva L.V."/>
            <person name="Marra M."/>
            <person name="Carvalho A.B."/>
            <person name="Dimitri P."/>
            <person name="Villasante A."/>
            <person name="Zhimulev I.F."/>
            <person name="Rubin G.M."/>
            <person name="Karpen G.H."/>
            <person name="Celniker S.E."/>
        </authorList>
    </citation>
    <scope>NUCLEOTIDE SEQUENCE [LARGE SCALE GENOMIC DNA]</scope>
    <source>
        <strain evidence="17">Berkeley</strain>
    </source>
</reference>
<dbReference type="Bgee" id="FBgn0261530">
    <property type="expression patterns" value="Expressed in hemocyte (sensu Nematoda and Protostomia) in arthropod fat body and 61 other cell types or tissues"/>
</dbReference>
<keyword evidence="10 12" id="KW-0131">Cell cycle</keyword>
<dbReference type="EMBL" id="AE014296">
    <property type="protein sequence ID" value="AAF50215.4"/>
    <property type="molecule type" value="Genomic_DNA"/>
</dbReference>
<evidence type="ECO:0000256" key="4">
    <source>
        <dbReference type="ARBA" id="ARBA00022454"/>
    </source>
</evidence>
<dbReference type="FunCoup" id="Q9VT40">
    <property type="interactions" value="60"/>
</dbReference>
<dbReference type="OrthoDB" id="552194at2759"/>
<gene>
    <name evidence="15 16" type="primary">nbs</name>
    <name evidence="15" type="synonym">6754</name>
    <name evidence="15" type="synonym">Dmel\CG6754</name>
    <name evidence="15" type="synonym">Dnbs1</name>
    <name evidence="15" type="synonym">dNbs1</name>
    <name evidence="15" type="synonym">l(3)67BDp</name>
    <name evidence="15" type="synonym">l(3)67BDr</name>
    <name evidence="15" type="synonym">l(3)e77A1</name>
    <name evidence="15" type="synonym">NBS</name>
    <name evidence="15" type="synonym">Nbs</name>
    <name evidence="15" type="synonym">NBS1</name>
    <name evidence="15" type="synonym">Nbs1</name>
    <name evidence="15" type="synonym">nbs1</name>
    <name evidence="15 16" type="ORF">CG6754</name>
    <name evidence="15" type="ORF">Dmel_CG6754</name>
</gene>
<name>Q9VT40_DROME</name>
<evidence type="ECO:0000259" key="14">
    <source>
        <dbReference type="PROSITE" id="PS50006"/>
    </source>
</evidence>
<dbReference type="Pfam" id="PF00498">
    <property type="entry name" value="FHA"/>
    <property type="match status" value="1"/>
</dbReference>
<feature type="domain" description="FHA" evidence="14">
    <location>
        <begin position="20"/>
        <end position="69"/>
    </location>
</feature>
<dbReference type="GO" id="GO:0016605">
    <property type="term" value="C:PML body"/>
    <property type="evidence" value="ECO:0007669"/>
    <property type="project" value="UniProtKB-SubCell"/>
</dbReference>
<dbReference type="IntAct" id="Q9VT40">
    <property type="interactions" value="6"/>
</dbReference>
<dbReference type="GO" id="GO:0000724">
    <property type="term" value="P:double-strand break repair via homologous recombination"/>
    <property type="evidence" value="ECO:0000318"/>
    <property type="project" value="GO_Central"/>
</dbReference>
<dbReference type="InterPro" id="IPR001357">
    <property type="entry name" value="BRCT_dom"/>
</dbReference>
<evidence type="ECO:0000256" key="13">
    <source>
        <dbReference type="SAM" id="MobiDB-lite"/>
    </source>
</evidence>
<evidence type="ECO:0000256" key="9">
    <source>
        <dbReference type="ARBA" id="ARBA00023254"/>
    </source>
</evidence>
<reference evidence="15 17" key="1">
    <citation type="journal article" date="2000" name="Science">
        <title>The genome sequence of Drosophila melanogaster.</title>
        <authorList>
            <person name="Adams M.D."/>
            <person name="Celniker S.E."/>
            <person name="Holt R.A."/>
            <person name="Evans C.A."/>
            <person name="Gocayne J.D."/>
            <person name="Amanatides P.G."/>
            <person name="Scherer S.E."/>
            <person name="Li P.W."/>
            <person name="Hoskins R.A."/>
            <person name="Galle R.F."/>
            <person name="George R.A."/>
            <person name="Lewis S.E."/>
            <person name="Richards S."/>
            <person name="Ashburner M."/>
            <person name="Henderson S.N."/>
            <person name="Sutton G.G."/>
            <person name="Wortman J.R."/>
            <person name="Yandell M.D."/>
            <person name="Zhang Q."/>
            <person name="Chen L.X."/>
            <person name="Brandon R.C."/>
            <person name="Rogers Y.H."/>
            <person name="Blazej R.G."/>
            <person name="Champe M."/>
            <person name="Pfeiffer B.D."/>
            <person name="Wan K.H."/>
            <person name="Doyle C."/>
            <person name="Baxter E.G."/>
            <person name="Helt G."/>
            <person name="Nelson C.R."/>
            <person name="Gabor G.L."/>
            <person name="Abril J.F."/>
            <person name="Agbayani A."/>
            <person name="An H.J."/>
            <person name="Andrews-Pfannkoch C."/>
            <person name="Baldwin D."/>
            <person name="Ballew R.M."/>
            <person name="Basu A."/>
            <person name="Baxendale J."/>
            <person name="Bayraktaroglu L."/>
            <person name="Beasley E.M."/>
            <person name="Beeson K.Y."/>
            <person name="Benos P.V."/>
            <person name="Berman B.P."/>
            <person name="Bhandari D."/>
            <person name="Bolshakov S."/>
            <person name="Borkova D."/>
            <person name="Botchan M.R."/>
            <person name="Bouck J."/>
            <person name="Brokstein P."/>
            <person name="Brottier P."/>
            <person name="Burtis K.C."/>
            <person name="Busam D.A."/>
            <person name="Butler H."/>
            <person name="Cadieu E."/>
            <person name="Center A."/>
            <person name="Chandra I."/>
            <person name="Cherry J.M."/>
            <person name="Cawley S."/>
            <person name="Dahlke C."/>
            <person name="Davenport L.B."/>
            <person name="Davies P."/>
            <person name="de Pablos B."/>
            <person name="Delcher A."/>
            <person name="Deng Z."/>
            <person name="Mays A.D."/>
            <person name="Dew I."/>
            <person name="Dietz S.M."/>
            <person name="Dodson K."/>
            <person name="Doup L.E."/>
            <person name="Downes M."/>
            <person name="Dugan-Rocha S."/>
            <person name="Dunkov B.C."/>
            <person name="Dunn P."/>
            <person name="Durbin K.J."/>
            <person name="Evangelista C.C."/>
            <person name="Ferraz C."/>
            <person name="Ferriera S."/>
            <person name="Fleischmann W."/>
            <person name="Fosler C."/>
            <person name="Gabrielian A.E."/>
            <person name="Garg N.S."/>
            <person name="Gelbart W.M."/>
            <person name="Glasser K."/>
            <person name="Glodek A."/>
            <person name="Gong F."/>
            <person name="Gorrell J.H."/>
            <person name="Gu Z."/>
            <person name="Guan P."/>
            <person name="Harris M."/>
            <person name="Harris N.L."/>
            <person name="Harvey D."/>
            <person name="Heiman T.J."/>
            <person name="Hernandez J.R."/>
            <person name="Houck J."/>
            <person name="Hostin D."/>
            <person name="Houston K.A."/>
            <person name="Howland T.J."/>
            <person name="Wei M.H."/>
            <person name="Ibegwam C."/>
            <person name="Jalali M."/>
            <person name="Kalush F."/>
            <person name="Karpen G.H."/>
            <person name="Ke Z."/>
            <person name="Kennison J.A."/>
            <person name="Ketchum K.A."/>
            <person name="Kimmel B.E."/>
            <person name="Kodira C.D."/>
            <person name="Kraft C."/>
            <person name="Kravitz S."/>
            <person name="Kulp D."/>
            <person name="Lai Z."/>
            <person name="Lasko P."/>
            <person name="Lei Y."/>
            <person name="Levitsky A.A."/>
            <person name="Li J."/>
            <person name="Li Z."/>
            <person name="Liang Y."/>
            <person name="Lin X."/>
            <person name="Liu X."/>
            <person name="Mattei B."/>
            <person name="McIntosh T.C."/>
            <person name="McLeod M.P."/>
            <person name="McPherson D."/>
            <person name="Merkulov G."/>
            <person name="Milshina N.V."/>
            <person name="Mobarry C."/>
            <person name="Morris J."/>
            <person name="Moshrefi A."/>
            <person name="Mount S.M."/>
            <person name="Moy M."/>
            <person name="Murphy B."/>
            <person name="Murphy L."/>
            <person name="Muzny D.M."/>
            <person name="Nelson D.L."/>
            <person name="Nelson D.R."/>
            <person name="Nelson K.A."/>
            <person name="Nixon K."/>
            <person name="Nusskern D.R."/>
            <person name="Pacleb J.M."/>
            <person name="Palazzolo M."/>
            <person name="Pittman G.S."/>
            <person name="Pan S."/>
            <person name="Pollard J."/>
            <person name="Puri V."/>
            <person name="Reese M.G."/>
            <person name="Reinert K."/>
            <person name="Remington K."/>
            <person name="Saunders R.D."/>
            <person name="Scheeler F."/>
            <person name="Shen H."/>
            <person name="Shue B.C."/>
            <person name="Siden-Kiamos I."/>
            <person name="Simpson M."/>
            <person name="Skupski M.P."/>
            <person name="Smith T."/>
            <person name="Spier E."/>
            <person name="Spradling A.C."/>
            <person name="Stapleton M."/>
            <person name="Strong R."/>
            <person name="Sun E."/>
            <person name="Svirskas R."/>
            <person name="Tector C."/>
            <person name="Turner R."/>
            <person name="Venter E."/>
            <person name="Wang A.H."/>
            <person name="Wang X."/>
            <person name="Wang Z.Y."/>
            <person name="Wassarman D.A."/>
            <person name="Weinstock G.M."/>
            <person name="Weissenbach J."/>
            <person name="Williams S.M."/>
            <person name="WoodageT"/>
            <person name="Worley K.C."/>
            <person name="Wu D."/>
            <person name="Yang S."/>
            <person name="Yao Q.A."/>
            <person name="Ye J."/>
            <person name="Yeh R.F."/>
            <person name="Zaveri J.S."/>
            <person name="Zhan M."/>
            <person name="Zhang G."/>
            <person name="Zhao Q."/>
            <person name="Zheng L."/>
            <person name="Zheng X.H."/>
            <person name="Zhong F.N."/>
            <person name="Zhong W."/>
            <person name="Zhou X."/>
            <person name="Zhu S."/>
            <person name="Zhu X."/>
            <person name="Smith H.O."/>
            <person name="Gibbs R.A."/>
            <person name="Myers E.W."/>
            <person name="Rubin G.M."/>
            <person name="Venter J.C."/>
        </authorList>
    </citation>
    <scope>NUCLEOTIDE SEQUENCE [LARGE SCALE GENOMIC DNA]</scope>
    <source>
        <strain evidence="17">Berkeley</strain>
    </source>
</reference>
<dbReference type="SMART" id="SM00240">
    <property type="entry name" value="FHA"/>
    <property type="match status" value="1"/>
</dbReference>
<dbReference type="Reactome" id="R-DME-2559586">
    <property type="pathway name" value="DNA Damage/Telomere Stress Induced Senescence"/>
</dbReference>
<dbReference type="AlphaFoldDB" id="Q9VT40"/>
<dbReference type="Reactome" id="R-DME-5685939">
    <property type="pathway name" value="HDR through MMEJ (alt-NHEJ)"/>
</dbReference>
<keyword evidence="8" id="KW-0539">Nucleus</keyword>
<feature type="compositionally biased region" description="Basic and acidic residues" evidence="13">
    <location>
        <begin position="369"/>
        <end position="380"/>
    </location>
</feature>
<evidence type="ECO:0000256" key="1">
    <source>
        <dbReference type="ARBA" id="ARBA00004322"/>
    </source>
</evidence>
<dbReference type="Proteomes" id="UP000000803">
    <property type="component" value="Chromosome 3L"/>
</dbReference>
<evidence type="ECO:0000313" key="16">
    <source>
        <dbReference type="FlyBase" id="FBgn0261530"/>
    </source>
</evidence>
<evidence type="ECO:0000256" key="3">
    <source>
        <dbReference type="ARBA" id="ARBA00020013"/>
    </source>
</evidence>
<organism evidence="15 17">
    <name type="scientific">Drosophila melanogaster</name>
    <name type="common">Fruit fly</name>
    <dbReference type="NCBI Taxonomy" id="7227"/>
    <lineage>
        <taxon>Eukaryota</taxon>
        <taxon>Metazoa</taxon>
        <taxon>Ecdysozoa</taxon>
        <taxon>Arthropoda</taxon>
        <taxon>Hexapoda</taxon>
        <taxon>Insecta</taxon>
        <taxon>Pterygota</taxon>
        <taxon>Neoptera</taxon>
        <taxon>Endopterygota</taxon>
        <taxon>Diptera</taxon>
        <taxon>Brachycera</taxon>
        <taxon>Muscomorpha</taxon>
        <taxon>Ephydroidea</taxon>
        <taxon>Drosophilidae</taxon>
        <taxon>Drosophila</taxon>
        <taxon>Sophophora</taxon>
    </lineage>
</organism>
<reference evidence="15 17" key="2">
    <citation type="journal article" date="2002" name="Genome Biol.">
        <title>Finishing a whole-genome shotgun: release 3 of the Drosophila melanogaster euchromatic genome sequence.</title>
        <authorList>
            <person name="Celniker S.E."/>
            <person name="Wheeler D.A."/>
            <person name="Kronmiller B."/>
            <person name="Carlson J.W."/>
            <person name="Halpern A."/>
            <person name="Patel S."/>
            <person name="Adams M."/>
            <person name="Champe M."/>
            <person name="Dugan S.P."/>
            <person name="Frise E."/>
            <person name="Hodgson A."/>
            <person name="George R.A."/>
            <person name="Hoskins R.A."/>
            <person name="Laverty T."/>
            <person name="Muzny D.M."/>
            <person name="Nelson C.R."/>
            <person name="Pacleb J.M."/>
            <person name="Park S."/>
            <person name="Pfeiffer B.D."/>
            <person name="Richards S."/>
            <person name="Sodergren E.J."/>
            <person name="Svirskas R."/>
            <person name="Tabor P.E."/>
            <person name="Wan K."/>
            <person name="Stapleton M."/>
            <person name="Sutton G.G."/>
            <person name="Venter C."/>
            <person name="Weinstock G."/>
            <person name="Scherer S.E."/>
            <person name="Myers E.W."/>
            <person name="Gibbs R.A."/>
            <person name="Rubin G.M."/>
        </authorList>
    </citation>
    <scope>NUCLEOTIDE SEQUENCE [LARGE SCALE GENOMIC DNA]</scope>
    <source>
        <strain evidence="17">Berkeley</strain>
    </source>
</reference>
<dbReference type="InterPro" id="IPR036420">
    <property type="entry name" value="BRCT_dom_sf"/>
</dbReference>
<evidence type="ECO:0000256" key="11">
    <source>
        <dbReference type="ARBA" id="ARBA00044757"/>
    </source>
</evidence>
<reference evidence="15 17" key="5">
    <citation type="journal article" date="2002" name="Genome Biol.">
        <title>Heterochromatic sequences in a Drosophila whole-genome shotgun assembly.</title>
        <authorList>
            <person name="Hoskins R.A."/>
            <person name="Smith C.D."/>
            <person name="Carlson J.W."/>
            <person name="Carvalho A.B."/>
            <person name="Halpern A."/>
            <person name="Kaminker J.S."/>
            <person name="Kennedy C."/>
            <person name="Mungall C.J."/>
            <person name="Sullivan B.A."/>
            <person name="Sutton G.G."/>
            <person name="Yasuhara J.C."/>
            <person name="Wakimoto B.T."/>
            <person name="Myers E.W."/>
            <person name="Celniker S.E."/>
            <person name="Rubin G.M."/>
            <person name="Karpen G.H."/>
        </authorList>
    </citation>
    <scope>NUCLEOTIDE SEQUENCE [LARGE SCALE GENOMIC DNA]</scope>
    <source>
        <strain evidence="17">Berkeley</strain>
    </source>
</reference>
<dbReference type="InterPro" id="IPR043014">
    <property type="entry name" value="Nibrin_BRCT2_sf"/>
</dbReference>
<feature type="region of interest" description="Disordered" evidence="13">
    <location>
        <begin position="546"/>
        <end position="578"/>
    </location>
</feature>
<dbReference type="Pfam" id="PF00533">
    <property type="entry name" value="BRCT"/>
    <property type="match status" value="1"/>
</dbReference>
<dbReference type="InterPro" id="IPR040227">
    <property type="entry name" value="Nibrin-rel"/>
</dbReference>
<dbReference type="RefSeq" id="NP_651973.4">
    <property type="nucleotide sequence ID" value="NM_143716.5"/>
</dbReference>
<dbReference type="GO" id="GO:0008630">
    <property type="term" value="P:intrinsic apoptotic signaling pathway in response to DNA damage"/>
    <property type="evidence" value="ECO:0000315"/>
    <property type="project" value="FlyBase"/>
</dbReference>
<feature type="region of interest" description="Disordered" evidence="13">
    <location>
        <begin position="643"/>
        <end position="698"/>
    </location>
</feature>
<dbReference type="Reactome" id="R-DME-5693548">
    <property type="pathway name" value="Sensing of DNA Double Strand Breaks"/>
</dbReference>
<keyword evidence="7 12" id="KW-0234">DNA repair</keyword>
<dbReference type="GO" id="GO:0007095">
    <property type="term" value="P:mitotic G2 DNA damage checkpoint signaling"/>
    <property type="evidence" value="ECO:0000315"/>
    <property type="project" value="FlyBase"/>
</dbReference>
<dbReference type="Reactome" id="R-DME-69473">
    <property type="pathway name" value="G2/M DNA damage checkpoint"/>
</dbReference>
<evidence type="ECO:0000256" key="6">
    <source>
        <dbReference type="ARBA" id="ARBA00022895"/>
    </source>
</evidence>
<reference evidence="15 17" key="8">
    <citation type="journal article" date="2007" name="Science">
        <title>Sequence finishing and mapping of Drosophila melanogaster heterochromatin.</title>
        <authorList>
            <person name="Hoskins R.A."/>
            <person name="Carlson J.W."/>
            <person name="Kennedy C."/>
            <person name="Acevedo D."/>
            <person name="Evans-Holm M."/>
            <person name="Frise E."/>
            <person name="Wan K.H."/>
            <person name="Park S."/>
            <person name="Mendez-Lago M."/>
            <person name="Rossi F."/>
            <person name="Villasante A."/>
            <person name="Dimitri P."/>
            <person name="Karpen G.H."/>
            <person name="Celniker S.E."/>
        </authorList>
    </citation>
    <scope>NUCLEOTIDE SEQUENCE [LARGE SCALE GENOMIC DNA]</scope>
    <source>
        <strain evidence="17">Berkeley</strain>
    </source>
</reference>
<dbReference type="GO" id="GO:0006281">
    <property type="term" value="P:DNA repair"/>
    <property type="evidence" value="ECO:0000315"/>
    <property type="project" value="FlyBase"/>
</dbReference>
<dbReference type="STRING" id="7227.FBpp0297182"/>
<dbReference type="GO" id="GO:0051321">
    <property type="term" value="P:meiotic cell cycle"/>
    <property type="evidence" value="ECO:0007669"/>
    <property type="project" value="UniProtKB-KW"/>
</dbReference>
<dbReference type="SUPFAM" id="SSF52113">
    <property type="entry name" value="BRCT domain"/>
    <property type="match status" value="1"/>
</dbReference>
<dbReference type="SUPFAM" id="SSF49879">
    <property type="entry name" value="SMAD/FHA domain"/>
    <property type="match status" value="1"/>
</dbReference>
<reference evidence="15 17" key="4">
    <citation type="journal article" date="2002" name="Genome Biol.">
        <title>The transposable elements of the Drosophila melanogaster euchromatin: a genomics perspective.</title>
        <authorList>
            <person name="Kaminker J.S."/>
            <person name="Bergman C.M."/>
            <person name="Kronmiller B."/>
            <person name="Carlson J."/>
            <person name="Svirskas R."/>
            <person name="Patel S."/>
            <person name="Frise E."/>
            <person name="Wheeler D.A."/>
            <person name="Lewis S.E."/>
            <person name="Rubin G.M."/>
            <person name="Ashburner M."/>
            <person name="Celniker S.E."/>
        </authorList>
    </citation>
    <scope>NUCLEOTIDE SEQUENCE [LARGE SCALE GENOMIC DNA]</scope>
    <source>
        <strain evidence="17">Berkeley</strain>
    </source>
</reference>
<feature type="compositionally biased region" description="Basic and acidic residues" evidence="13">
    <location>
        <begin position="667"/>
        <end position="678"/>
    </location>
</feature>
<comment type="similarity">
    <text evidence="11">Belongs to the Nibrin family.</text>
</comment>
<dbReference type="Gene3D" id="3.40.50.10190">
    <property type="entry name" value="BRCT domain"/>
    <property type="match status" value="1"/>
</dbReference>
<reference evidence="15 17" key="9">
    <citation type="journal article" date="2015" name="G3 (Bethesda)">
        <title>Gene Model Annotations for Drosophila melanogaster: Impact of High-Throughput Data.</title>
        <authorList>
            <consortium name="FlyBase Consortium"/>
            <person name="Matthews B.B."/>
            <person name="Dos Santos G."/>
            <person name="Crosby M.A."/>
            <person name="Emmert D.B."/>
            <person name="St Pierre S.E."/>
            <person name="Gramates L.S."/>
            <person name="Zhou P."/>
            <person name="Schroeder A.J."/>
            <person name="Falls K."/>
            <person name="Strelets V."/>
            <person name="Russo S.M."/>
            <person name="Gelbart W.M."/>
            <person name="null"/>
        </authorList>
    </citation>
    <scope>NUCLEOTIDE SEQUENCE [LARGE SCALE GENOMIC DNA]</scope>
    <source>
        <strain evidence="17">Berkeley</strain>
    </source>
</reference>
<evidence type="ECO:0000256" key="2">
    <source>
        <dbReference type="ARBA" id="ARBA00004574"/>
    </source>
</evidence>
<dbReference type="Reactome" id="R-DME-5693565">
    <property type="pathway name" value="Recruitment and ATM-mediated phosphorylation of repair and signaling proteins at DNA double strand breaks"/>
</dbReference>
<dbReference type="GO" id="GO:0042770">
    <property type="term" value="P:signal transduction in response to DNA damage"/>
    <property type="evidence" value="ECO:0000315"/>
    <property type="project" value="FlyBase"/>
</dbReference>
<dbReference type="GO" id="GO:0045003">
    <property type="term" value="P:double-strand break repair via synthesis-dependent strand annealing"/>
    <property type="evidence" value="ECO:0000315"/>
    <property type="project" value="FlyBase"/>
</dbReference>
<reference evidence="15 17" key="7">
    <citation type="journal article" date="2007" name="Science">
        <title>The Release 5.1 annotation of Drosophila melanogaster heterochromatin.</title>
        <authorList>
            <person name="Smith C.D."/>
            <person name="Shu S."/>
            <person name="Mungall C.J."/>
            <person name="Karpen G.H."/>
        </authorList>
    </citation>
    <scope>NUCLEOTIDE SEQUENCE [LARGE SCALE GENOMIC DNA]</scope>
    <source>
        <strain evidence="17">Berkeley</strain>
    </source>
</reference>
<dbReference type="VEuPathDB" id="VectorBase:FBgn0261530"/>
<dbReference type="InterPro" id="IPR000253">
    <property type="entry name" value="FHA_dom"/>
</dbReference>
<reference evidence="15 17" key="3">
    <citation type="journal article" date="2002" name="Genome Biol.">
        <title>Annotation of the Drosophila melanogaster euchromatic genome: a systematic review.</title>
        <authorList>
            <person name="Misra S."/>
            <person name="Crosby M.A."/>
            <person name="Mungall C.J."/>
            <person name="Matthews B.B."/>
            <person name="Campbell K.S."/>
            <person name="Hradecky P."/>
            <person name="Huang Y."/>
            <person name="Kaminker J.S."/>
            <person name="Millburn G.H."/>
            <person name="Prochnik S.E."/>
            <person name="Smith C.D."/>
            <person name="Tupy J.L."/>
            <person name="Whitfied E.J."/>
            <person name="Bayraktaroglu L."/>
            <person name="Berman B.P."/>
            <person name="Bettencourt B.R."/>
            <person name="Celniker S.E."/>
            <person name="de Grey A.D."/>
            <person name="Drysdale R.A."/>
            <person name="Harris N.L."/>
            <person name="Richter J."/>
            <person name="Russo S."/>
            <person name="Schroeder A.J."/>
            <person name="Shu S.Q."/>
            <person name="Stapleton M."/>
            <person name="Yamada C."/>
            <person name="Ashburner M."/>
            <person name="Gelbart W.M."/>
            <person name="Rubin G.M."/>
            <person name="Lewis S.E."/>
        </authorList>
    </citation>
    <scope>GENOME REANNOTATION</scope>
    <source>
        <strain evidence="17">Berkeley</strain>
    </source>
</reference>
<proteinExistence type="evidence at protein level"/>
<reference evidence="15 17" key="10">
    <citation type="journal article" date="2015" name="G3 (Bethesda)">
        <title>Gene Model Annotations for Drosophila melanogaster: The Rule-Benders.</title>
        <authorList>
            <consortium name="FlyBase Consortium"/>
            <person name="Crosby M.A."/>
            <person name="Gramates L.S."/>
            <person name="Dos Santos G."/>
            <person name="Matthews B.B."/>
            <person name="St Pierre S.E."/>
            <person name="Zhou P."/>
            <person name="Schroeder A.J."/>
            <person name="Falls K."/>
            <person name="Emmert D.B."/>
            <person name="Russo S.M."/>
            <person name="Gelbart W.M."/>
            <person name="null"/>
        </authorList>
    </citation>
    <scope>NUCLEOTIDE SEQUENCE [LARGE SCALE GENOMIC DNA]</scope>
    <source>
        <strain evidence="17">Berkeley</strain>
    </source>
</reference>
<reference evidence="15 17" key="6">
    <citation type="journal article" date="2005" name="PLoS Comput. Biol.">
        <title>Combined evidence annotation of transposable elements in genome sequences.</title>
        <authorList>
            <person name="Quesneville H."/>
            <person name="Bergman C.M."/>
            <person name="Andrieu O."/>
            <person name="Autard D."/>
            <person name="Nouaud D."/>
            <person name="Ashburner M."/>
            <person name="Anxolabehere D."/>
        </authorList>
    </citation>
    <scope>NUCLEOTIDE SEQUENCE [LARGE SCALE GENOMIC DNA]</scope>
    <source>
        <strain evidence="17">Berkeley</strain>
    </source>
</reference>
<dbReference type="Gene3D" id="2.60.200.20">
    <property type="match status" value="1"/>
</dbReference>
<dbReference type="GO" id="GO:0003684">
    <property type="term" value="F:damaged DNA binding"/>
    <property type="evidence" value="ECO:0000318"/>
    <property type="project" value="GO_Central"/>
</dbReference>
<dbReference type="Reactome" id="R-DME-6804756">
    <property type="pathway name" value="Regulation of TP53 Activity through Phosphorylation"/>
</dbReference>
<dbReference type="Reactome" id="R-DME-5693607">
    <property type="pathway name" value="Processing of DNA double-strand break ends"/>
</dbReference>
<dbReference type="HOGENOM" id="CLU_371846_0_0_1"/>
<dbReference type="CTD" id="44259"/>
<comment type="subcellular location">
    <subcellularLocation>
        <location evidence="2">Chromosome</location>
        <location evidence="2">Telomere</location>
    </subcellularLocation>
    <subcellularLocation>
        <location evidence="1">Nucleus</location>
        <location evidence="1">PML body</location>
    </subcellularLocation>
</comment>
<evidence type="ECO:0000256" key="12">
    <source>
        <dbReference type="PIRNR" id="PIRNR011869"/>
    </source>
</evidence>
<dbReference type="ComplexPortal" id="CPX-10201">
    <property type="entry name" value="MRN double-strand break repair complex"/>
</dbReference>
<dbReference type="OMA" id="IQVRMCN"/>
<keyword evidence="18" id="KW-1267">Proteomics identification</keyword>
<dbReference type="GeneID" id="44259"/>
<dbReference type="InterPro" id="IPR016592">
    <property type="entry name" value="Nibrin_met"/>
</dbReference>
<dbReference type="InterPro" id="IPR008984">
    <property type="entry name" value="SMAD_FHA_dom_sf"/>
</dbReference>
<evidence type="ECO:0000256" key="7">
    <source>
        <dbReference type="ARBA" id="ARBA00023204"/>
    </source>
</evidence>
<feature type="region of interest" description="Disordered" evidence="13">
    <location>
        <begin position="479"/>
        <end position="510"/>
    </location>
</feature>
<dbReference type="FlyBase" id="FBgn0261530">
    <property type="gene designation" value="nbs"/>
</dbReference>
<keyword evidence="9 12" id="KW-0469">Meiosis</keyword>
<dbReference type="Pfam" id="PF16508">
    <property type="entry name" value="NIBRIN_BRCT_II"/>
    <property type="match status" value="1"/>
</dbReference>
<dbReference type="GO" id="GO:0000781">
    <property type="term" value="C:chromosome, telomeric region"/>
    <property type="evidence" value="ECO:0007669"/>
    <property type="project" value="UniProtKB-SubCell"/>
</dbReference>
<evidence type="ECO:0000256" key="8">
    <source>
        <dbReference type="ARBA" id="ARBA00023242"/>
    </source>
</evidence>
<accession>Q9VT40</accession>
<dbReference type="eggNOG" id="ENOG502QQ7Y">
    <property type="taxonomic scope" value="Eukaryota"/>
</dbReference>
<dbReference type="CDD" id="cd17741">
    <property type="entry name" value="BRCT_nibrin"/>
    <property type="match status" value="1"/>
</dbReference>
<dbReference type="InterPro" id="IPR032429">
    <property type="entry name" value="Nibrin_BRCT2"/>
</dbReference>
<dbReference type="PANTHER" id="PTHR12162:SF0">
    <property type="entry name" value="NIBRIN"/>
    <property type="match status" value="1"/>
</dbReference>
<dbReference type="CDD" id="cd22667">
    <property type="entry name" value="FHA_NBN"/>
    <property type="match status" value="1"/>
</dbReference>
<evidence type="ECO:0000256" key="5">
    <source>
        <dbReference type="ARBA" id="ARBA00022763"/>
    </source>
</evidence>
<evidence type="ECO:0000313" key="15">
    <source>
        <dbReference type="EMBL" id="AAF50215.4"/>
    </source>
</evidence>
<dbReference type="Gene3D" id="3.40.50.10980">
    <property type="entry name" value="Nibrin, BRCT2 domain"/>
    <property type="match status" value="1"/>
</dbReference>
<dbReference type="PIRSF" id="PIRSF011869">
    <property type="entry name" value="Nibrin_animal"/>
    <property type="match status" value="1"/>
</dbReference>
<dbReference type="BioGRID-ORCS" id="44259">
    <property type="hits" value="0 hits in 1 CRISPR screen"/>
</dbReference>
<keyword evidence="4" id="KW-0158">Chromosome</keyword>
<evidence type="ECO:0000313" key="17">
    <source>
        <dbReference type="Proteomes" id="UP000000803"/>
    </source>
</evidence>
<dbReference type="ExpressionAtlas" id="Q9VT40">
    <property type="expression patterns" value="baseline and differential"/>
</dbReference>
<dbReference type="GO" id="GO:0000723">
    <property type="term" value="P:telomere maintenance"/>
    <property type="evidence" value="ECO:0000315"/>
    <property type="project" value="FlyBase"/>
</dbReference>
<feature type="region of interest" description="Disordered" evidence="13">
    <location>
        <begin position="595"/>
        <end position="616"/>
    </location>
</feature>
<protein>
    <recommendedName>
        <fullName evidence="3 12">Nibrin</fullName>
    </recommendedName>
</protein>
<dbReference type="GO" id="GO:0030870">
    <property type="term" value="C:Mre11 complex"/>
    <property type="evidence" value="ECO:0000314"/>
    <property type="project" value="FlyBase"/>
</dbReference>
<feature type="compositionally biased region" description="Basic and acidic residues" evidence="13">
    <location>
        <begin position="395"/>
        <end position="405"/>
    </location>
</feature>
<keyword evidence="5 12" id="KW-0227">DNA damage</keyword>
<evidence type="ECO:0000256" key="10">
    <source>
        <dbReference type="ARBA" id="ARBA00023306"/>
    </source>
</evidence>
<dbReference type="PhylomeDB" id="Q9VT40"/>